<feature type="transmembrane region" description="Helical" evidence="8">
    <location>
        <begin position="53"/>
        <end position="73"/>
    </location>
</feature>
<dbReference type="PANTHER" id="PTHR45755">
    <property type="match status" value="1"/>
</dbReference>
<gene>
    <name evidence="10" type="ORF">AMR76_00725</name>
</gene>
<keyword evidence="5 8" id="KW-1133">Transmembrane helix</keyword>
<evidence type="ECO:0000256" key="3">
    <source>
        <dbReference type="ARBA" id="ARBA00022692"/>
    </source>
</evidence>
<protein>
    <submittedName>
        <fullName evidence="10">Cation transporter</fullName>
    </submittedName>
</protein>
<keyword evidence="6" id="KW-0406">Ion transport</keyword>
<keyword evidence="2" id="KW-0813">Transport</keyword>
<dbReference type="EMBL" id="LKHS01000001">
    <property type="protein sequence ID" value="KQH88192.1"/>
    <property type="molecule type" value="Genomic_DNA"/>
</dbReference>
<reference evidence="10 11" key="1">
    <citation type="submission" date="2015-08" db="EMBL/GenBank/DDBJ databases">
        <title>Antibacterial properties of a collection of Vibrionaceae strains.</title>
        <authorList>
            <person name="Giubergia S."/>
        </authorList>
    </citation>
    <scope>NUCLEOTIDE SEQUENCE [LARGE SCALE GENOMIC DNA]</scope>
    <source>
        <strain evidence="10 11">S0821</strain>
    </source>
</reference>
<dbReference type="FunCoup" id="A0A0Q2V630">
    <property type="interactions" value="304"/>
</dbReference>
<sequence length="301" mass="33589">MQTPHCPHTHTFSYANEKGEKRTLYVLLLTLITMAAEISAGSIYGSMALLADGWHMGTHAAAFCITLFTFRYARKHQDSRQYTFGTGKVGVLGGYTSAIGLGLVALFMFGESLHRLFNPLSIQFNEAIVVAVIGLLVNVASMFLLHDHHDHHDHHHDHDHEHAHDHNLTAAYMHVLADALTSLLAIAALIVGKYLGWVWLDPIMGIVGALVITKWAVGLMKQTAPILLDAHIERNYEQKLLTKLAQSGGEVMDIHMWKVSSSHYAATIRLKAEAEKDAEYFRQQLAEFDKLHHLTLEVNSK</sequence>
<dbReference type="InterPro" id="IPR027469">
    <property type="entry name" value="Cation_efflux_TMD_sf"/>
</dbReference>
<dbReference type="GO" id="GO:0016020">
    <property type="term" value="C:membrane"/>
    <property type="evidence" value="ECO:0007669"/>
    <property type="project" value="UniProtKB-SubCell"/>
</dbReference>
<dbReference type="InterPro" id="IPR002524">
    <property type="entry name" value="Cation_efflux"/>
</dbReference>
<keyword evidence="7 8" id="KW-0472">Membrane</keyword>
<dbReference type="GO" id="GO:0006882">
    <property type="term" value="P:intracellular zinc ion homeostasis"/>
    <property type="evidence" value="ECO:0007669"/>
    <property type="project" value="InterPro"/>
</dbReference>
<comment type="caution">
    <text evidence="10">The sequence shown here is derived from an EMBL/GenBank/DDBJ whole genome shotgun (WGS) entry which is preliminary data.</text>
</comment>
<accession>A0A0Q2V630</accession>
<dbReference type="RefSeq" id="WP_055465184.1">
    <property type="nucleotide sequence ID" value="NZ_LKHS01000001.1"/>
</dbReference>
<dbReference type="Pfam" id="PF01545">
    <property type="entry name" value="Cation_efflux"/>
    <property type="match status" value="1"/>
</dbReference>
<feature type="transmembrane region" description="Helical" evidence="8">
    <location>
        <begin position="127"/>
        <end position="145"/>
    </location>
</feature>
<proteinExistence type="predicted"/>
<evidence type="ECO:0000256" key="6">
    <source>
        <dbReference type="ARBA" id="ARBA00023065"/>
    </source>
</evidence>
<evidence type="ECO:0000313" key="10">
    <source>
        <dbReference type="EMBL" id="KQH88192.1"/>
    </source>
</evidence>
<feature type="transmembrane region" description="Helical" evidence="8">
    <location>
        <begin position="197"/>
        <end position="217"/>
    </location>
</feature>
<keyword evidence="3 8" id="KW-0812">Transmembrane</keyword>
<evidence type="ECO:0000256" key="2">
    <source>
        <dbReference type="ARBA" id="ARBA00022448"/>
    </source>
</evidence>
<keyword evidence="4" id="KW-0862">Zinc</keyword>
<feature type="transmembrane region" description="Helical" evidence="8">
    <location>
        <begin position="171"/>
        <end position="191"/>
    </location>
</feature>
<comment type="subcellular location">
    <subcellularLocation>
        <location evidence="1">Membrane</location>
        <topology evidence="1">Multi-pass membrane protein</topology>
    </subcellularLocation>
</comment>
<dbReference type="Gene3D" id="1.20.1510.10">
    <property type="entry name" value="Cation efflux protein transmembrane domain"/>
    <property type="match status" value="1"/>
</dbReference>
<evidence type="ECO:0000256" key="1">
    <source>
        <dbReference type="ARBA" id="ARBA00004141"/>
    </source>
</evidence>
<evidence type="ECO:0000256" key="5">
    <source>
        <dbReference type="ARBA" id="ARBA00022989"/>
    </source>
</evidence>
<dbReference type="Proteomes" id="UP000051221">
    <property type="component" value="Unassembled WGS sequence"/>
</dbReference>
<dbReference type="AlphaFoldDB" id="A0A0Q2V630"/>
<dbReference type="SUPFAM" id="SSF161111">
    <property type="entry name" value="Cation efflux protein transmembrane domain-like"/>
    <property type="match status" value="1"/>
</dbReference>
<keyword evidence="11" id="KW-1185">Reference proteome</keyword>
<evidence type="ECO:0000256" key="4">
    <source>
        <dbReference type="ARBA" id="ARBA00022906"/>
    </source>
</evidence>
<feature type="domain" description="Cation efflux protein transmembrane" evidence="9">
    <location>
        <begin position="24"/>
        <end position="228"/>
    </location>
</feature>
<dbReference type="NCBIfam" id="TIGR01297">
    <property type="entry name" value="CDF"/>
    <property type="match status" value="1"/>
</dbReference>
<organism evidence="10 11">
    <name type="scientific">Vibrio furnissii</name>
    <dbReference type="NCBI Taxonomy" id="29494"/>
    <lineage>
        <taxon>Bacteria</taxon>
        <taxon>Pseudomonadati</taxon>
        <taxon>Pseudomonadota</taxon>
        <taxon>Gammaproteobacteria</taxon>
        <taxon>Vibrionales</taxon>
        <taxon>Vibrionaceae</taxon>
        <taxon>Vibrio</taxon>
    </lineage>
</organism>
<evidence type="ECO:0000313" key="11">
    <source>
        <dbReference type="Proteomes" id="UP000051221"/>
    </source>
</evidence>
<name>A0A0Q2V630_VIBFU</name>
<feature type="transmembrane region" description="Helical" evidence="8">
    <location>
        <begin position="24"/>
        <end position="47"/>
    </location>
</feature>
<evidence type="ECO:0000256" key="8">
    <source>
        <dbReference type="SAM" id="Phobius"/>
    </source>
</evidence>
<evidence type="ECO:0000256" key="7">
    <source>
        <dbReference type="ARBA" id="ARBA00023136"/>
    </source>
</evidence>
<dbReference type="PANTHER" id="PTHR45755:SF4">
    <property type="entry name" value="ZINC TRANSPORTER 7"/>
    <property type="match status" value="1"/>
</dbReference>
<dbReference type="InterPro" id="IPR058533">
    <property type="entry name" value="Cation_efflux_TM"/>
</dbReference>
<dbReference type="GO" id="GO:0005385">
    <property type="term" value="F:zinc ion transmembrane transporter activity"/>
    <property type="evidence" value="ECO:0007669"/>
    <property type="project" value="InterPro"/>
</dbReference>
<evidence type="ECO:0000259" key="9">
    <source>
        <dbReference type="Pfam" id="PF01545"/>
    </source>
</evidence>
<feature type="transmembrane region" description="Helical" evidence="8">
    <location>
        <begin position="85"/>
        <end position="107"/>
    </location>
</feature>
<dbReference type="NCBIfam" id="NF033827">
    <property type="entry name" value="CDF_efflux_DmeF"/>
    <property type="match status" value="1"/>
</dbReference>
<dbReference type="InParanoid" id="A0A0Q2V630"/>
<dbReference type="InterPro" id="IPR045316">
    <property type="entry name" value="Msc2-like"/>
</dbReference>
<keyword evidence="4" id="KW-0864">Zinc transport</keyword>